<proteinExistence type="predicted"/>
<gene>
    <name evidence="2" type="ORF">CAUJ_LOCUS12454</name>
</gene>
<organism evidence="2 3">
    <name type="scientific">Caenorhabditis auriculariae</name>
    <dbReference type="NCBI Taxonomy" id="2777116"/>
    <lineage>
        <taxon>Eukaryota</taxon>
        <taxon>Metazoa</taxon>
        <taxon>Ecdysozoa</taxon>
        <taxon>Nematoda</taxon>
        <taxon>Chromadorea</taxon>
        <taxon>Rhabditida</taxon>
        <taxon>Rhabditina</taxon>
        <taxon>Rhabditomorpha</taxon>
        <taxon>Rhabditoidea</taxon>
        <taxon>Rhabditidae</taxon>
        <taxon>Peloderinae</taxon>
        <taxon>Caenorhabditis</taxon>
    </lineage>
</organism>
<keyword evidence="3" id="KW-1185">Reference proteome</keyword>
<sequence>MALRDDFLTILNAEMVFSILEFTPKKRLIINMLILVVALVGGVTATFSAVQAMVNSRFSAPCYARLWSEAAALAEQQRMQSFQHGKIACCGEFRNISHIVGSCLDDSVKLVSSMGGHG</sequence>
<name>A0A8S1HMT3_9PELO</name>
<feature type="transmembrane region" description="Helical" evidence="1">
    <location>
        <begin position="28"/>
        <end position="50"/>
    </location>
</feature>
<protein>
    <submittedName>
        <fullName evidence="2">Uncharacterized protein</fullName>
    </submittedName>
</protein>
<evidence type="ECO:0000313" key="2">
    <source>
        <dbReference type="EMBL" id="CAD6196540.1"/>
    </source>
</evidence>
<dbReference type="AlphaFoldDB" id="A0A8S1HMT3"/>
<keyword evidence="1" id="KW-0472">Membrane</keyword>
<accession>A0A8S1HMT3</accession>
<reference evidence="2" key="1">
    <citation type="submission" date="2020-10" db="EMBL/GenBank/DDBJ databases">
        <authorList>
            <person name="Kikuchi T."/>
        </authorList>
    </citation>
    <scope>NUCLEOTIDE SEQUENCE</scope>
    <source>
        <strain evidence="2">NKZ352</strain>
    </source>
</reference>
<dbReference type="EMBL" id="CAJGYM010000074">
    <property type="protein sequence ID" value="CAD6196540.1"/>
    <property type="molecule type" value="Genomic_DNA"/>
</dbReference>
<evidence type="ECO:0000313" key="3">
    <source>
        <dbReference type="Proteomes" id="UP000835052"/>
    </source>
</evidence>
<keyword evidence="1" id="KW-0812">Transmembrane</keyword>
<dbReference type="Proteomes" id="UP000835052">
    <property type="component" value="Unassembled WGS sequence"/>
</dbReference>
<comment type="caution">
    <text evidence="2">The sequence shown here is derived from an EMBL/GenBank/DDBJ whole genome shotgun (WGS) entry which is preliminary data.</text>
</comment>
<keyword evidence="1" id="KW-1133">Transmembrane helix</keyword>
<evidence type="ECO:0000256" key="1">
    <source>
        <dbReference type="SAM" id="Phobius"/>
    </source>
</evidence>